<keyword evidence="5" id="KW-0720">Serine protease</keyword>
<dbReference type="InterPro" id="IPR047217">
    <property type="entry name" value="S49_SppA_67K_type_N"/>
</dbReference>
<dbReference type="GO" id="GO:0008236">
    <property type="term" value="F:serine-type peptidase activity"/>
    <property type="evidence" value="ECO:0007669"/>
    <property type="project" value="UniProtKB-KW"/>
</dbReference>
<dbReference type="InterPro" id="IPR002142">
    <property type="entry name" value="Peptidase_S49"/>
</dbReference>
<dbReference type="PIRSF" id="PIRSF001217">
    <property type="entry name" value="Protease_4_SppA"/>
    <property type="match status" value="1"/>
</dbReference>
<comment type="subcellular location">
    <subcellularLocation>
        <location evidence="1">Membrane</location>
    </subcellularLocation>
</comment>
<organism evidence="9 10">
    <name type="scientific">Pelagicoccus enzymogenes</name>
    <dbReference type="NCBI Taxonomy" id="2773457"/>
    <lineage>
        <taxon>Bacteria</taxon>
        <taxon>Pseudomonadati</taxon>
        <taxon>Verrucomicrobiota</taxon>
        <taxon>Opitutia</taxon>
        <taxon>Puniceicoccales</taxon>
        <taxon>Pelagicoccaceae</taxon>
        <taxon>Pelagicoccus</taxon>
    </lineage>
</organism>
<evidence type="ECO:0000256" key="3">
    <source>
        <dbReference type="ARBA" id="ARBA00022670"/>
    </source>
</evidence>
<proteinExistence type="inferred from homology"/>
<dbReference type="RefSeq" id="WP_191619083.1">
    <property type="nucleotide sequence ID" value="NZ_JACYFG010000051.1"/>
</dbReference>
<dbReference type="NCBIfam" id="TIGR00705">
    <property type="entry name" value="SppA_67K"/>
    <property type="match status" value="1"/>
</dbReference>
<feature type="active site" description="Proton donor/acceptor" evidence="7">
    <location>
        <position position="199"/>
    </location>
</feature>
<dbReference type="GO" id="GO:0016020">
    <property type="term" value="C:membrane"/>
    <property type="evidence" value="ECO:0007669"/>
    <property type="project" value="UniProtKB-SubCell"/>
</dbReference>
<feature type="domain" description="Peptidase S49" evidence="8">
    <location>
        <begin position="378"/>
        <end position="527"/>
    </location>
</feature>
<evidence type="ECO:0000256" key="7">
    <source>
        <dbReference type="PIRSR" id="PIRSR001217-1"/>
    </source>
</evidence>
<keyword evidence="6" id="KW-0472">Membrane</keyword>
<evidence type="ECO:0000313" key="10">
    <source>
        <dbReference type="Proteomes" id="UP000622317"/>
    </source>
</evidence>
<dbReference type="GO" id="GO:0006465">
    <property type="term" value="P:signal peptide processing"/>
    <property type="evidence" value="ECO:0007669"/>
    <property type="project" value="InterPro"/>
</dbReference>
<dbReference type="CDD" id="cd07023">
    <property type="entry name" value="S49_Sppa_N_C"/>
    <property type="match status" value="1"/>
</dbReference>
<dbReference type="PANTHER" id="PTHR33209:SF1">
    <property type="entry name" value="PEPTIDASE S49 DOMAIN-CONTAINING PROTEIN"/>
    <property type="match status" value="1"/>
</dbReference>
<dbReference type="Gene3D" id="3.90.226.10">
    <property type="entry name" value="2-enoyl-CoA Hydratase, Chain A, domain 1"/>
    <property type="match status" value="4"/>
</dbReference>
<dbReference type="Proteomes" id="UP000622317">
    <property type="component" value="Unassembled WGS sequence"/>
</dbReference>
<evidence type="ECO:0000256" key="2">
    <source>
        <dbReference type="ARBA" id="ARBA00008683"/>
    </source>
</evidence>
<protein>
    <submittedName>
        <fullName evidence="9">Signal peptide peptidase SppA</fullName>
    </submittedName>
</protein>
<dbReference type="CDD" id="cd07018">
    <property type="entry name" value="S49_SppA_67K_type"/>
    <property type="match status" value="1"/>
</dbReference>
<keyword evidence="3" id="KW-0645">Protease</keyword>
<evidence type="ECO:0000256" key="1">
    <source>
        <dbReference type="ARBA" id="ARBA00004370"/>
    </source>
</evidence>
<dbReference type="AlphaFoldDB" id="A0A927IJ65"/>
<comment type="similarity">
    <text evidence="2">Belongs to the peptidase S49 family.</text>
</comment>
<evidence type="ECO:0000259" key="8">
    <source>
        <dbReference type="Pfam" id="PF01343"/>
    </source>
</evidence>
<dbReference type="Pfam" id="PF01343">
    <property type="entry name" value="Peptidase_S49"/>
    <property type="match status" value="2"/>
</dbReference>
<dbReference type="InterPro" id="IPR004634">
    <property type="entry name" value="Pept_S49_pIV"/>
</dbReference>
<sequence>MKGFFKTFLASLLAIVFAAGGLALFIVVLFGMLAAMSQPVPQVRDGSVLVFDMSATVQDRPVGMTRDAIIDEAIGGKRQRAFSLLSLKRALIAAGEDDRIEGLLLTGSFSVDGYGSGFAALKEVREAIEAFKESGKPVAAYVVYPSARDMYVTSVADTIYMNPEGVVSDTGMSMSYPYLGGFMKKYGIGVQVTRAGDYKAAAESFVLEGMSDPSREANAAVLEDFWAEYLEALAEGSGIAPERYEAKLNELGMLVAKDAQELGLVDELLYTDELIAKMQSVSGVDEATQSFAQTSLDDYLLESVRPEYSSQGFVAVIYAEGSIVNGEGEDGQVGGSSLAREIRKARQNDKVKAIVLRVNSPGGSALASEVIQREMRLAKEKVPVVVSMGSLAASGGYWISAYADKIYAQPNTLTGSIGVIGVFFNYEELAAKHGVNFDTVKTTEHADFMGMFRAKTDREMELVQRQVDLVYDSFLAKVAEGRGLELAEVAKIAEGRIWSGVDALDIGLVDELGGLGDAIAFAGEKAGLGEAPAVMELPRAKNFLDELFKNVSQQTADASANVALQPLVDLYREASEMTARFNDPKGVYAVLPYTVSID</sequence>
<feature type="domain" description="Peptidase S49" evidence="8">
    <location>
        <begin position="131"/>
        <end position="284"/>
    </location>
</feature>
<accession>A0A927IJ65</accession>
<gene>
    <name evidence="9" type="primary">sppA</name>
    <name evidence="9" type="ORF">IEN85_21105</name>
</gene>
<dbReference type="PANTHER" id="PTHR33209">
    <property type="entry name" value="PROTEASE 4"/>
    <property type="match status" value="1"/>
</dbReference>
<comment type="caution">
    <text evidence="9">The sequence shown here is derived from an EMBL/GenBank/DDBJ whole genome shotgun (WGS) entry which is preliminary data.</text>
</comment>
<dbReference type="NCBIfam" id="TIGR00706">
    <property type="entry name" value="SppA_dom"/>
    <property type="match status" value="1"/>
</dbReference>
<keyword evidence="10" id="KW-1185">Reference proteome</keyword>
<dbReference type="InterPro" id="IPR029045">
    <property type="entry name" value="ClpP/crotonase-like_dom_sf"/>
</dbReference>
<name>A0A927IJ65_9BACT</name>
<keyword evidence="4" id="KW-0378">Hydrolase</keyword>
<evidence type="ECO:0000256" key="6">
    <source>
        <dbReference type="ARBA" id="ARBA00023136"/>
    </source>
</evidence>
<dbReference type="InterPro" id="IPR047272">
    <property type="entry name" value="S49_SppA_C"/>
</dbReference>
<evidence type="ECO:0000256" key="4">
    <source>
        <dbReference type="ARBA" id="ARBA00022801"/>
    </source>
</evidence>
<dbReference type="SUPFAM" id="SSF52096">
    <property type="entry name" value="ClpP/crotonase"/>
    <property type="match status" value="2"/>
</dbReference>
<evidence type="ECO:0000256" key="5">
    <source>
        <dbReference type="ARBA" id="ARBA00022825"/>
    </source>
</evidence>
<reference evidence="9" key="1">
    <citation type="submission" date="2020-09" db="EMBL/GenBank/DDBJ databases">
        <title>Pelagicoccus enzymogenes sp. nov. with an EPS production, isolated from marine sediment.</title>
        <authorList>
            <person name="Feng X."/>
        </authorList>
    </citation>
    <scope>NUCLEOTIDE SEQUENCE</scope>
    <source>
        <strain evidence="9">NFK12</strain>
    </source>
</reference>
<dbReference type="EMBL" id="JACYFG010000051">
    <property type="protein sequence ID" value="MBD5782011.1"/>
    <property type="molecule type" value="Genomic_DNA"/>
</dbReference>
<feature type="active site" description="Nucleophile" evidence="7">
    <location>
        <position position="394"/>
    </location>
</feature>
<dbReference type="InterPro" id="IPR004635">
    <property type="entry name" value="Pept_S49_SppA"/>
</dbReference>
<evidence type="ECO:0000313" key="9">
    <source>
        <dbReference type="EMBL" id="MBD5782011.1"/>
    </source>
</evidence>